<dbReference type="Proteomes" id="UP000467841">
    <property type="component" value="Unassembled WGS sequence"/>
</dbReference>
<evidence type="ECO:0000313" key="3">
    <source>
        <dbReference type="Proteomes" id="UP000467841"/>
    </source>
</evidence>
<protein>
    <recommendedName>
        <fullName evidence="1">Reverse transcriptase Ty1/copia-type domain-containing protein</fullName>
    </recommendedName>
</protein>
<dbReference type="Pfam" id="PF07727">
    <property type="entry name" value="RVT_2"/>
    <property type="match status" value="1"/>
</dbReference>
<reference evidence="2" key="1">
    <citation type="submission" date="2020-01" db="EMBL/GenBank/DDBJ databases">
        <authorList>
            <person name="Mishra B."/>
        </authorList>
    </citation>
    <scope>NUCLEOTIDE SEQUENCE [LARGE SCALE GENOMIC DNA]</scope>
</reference>
<keyword evidence="3" id="KW-1185">Reference proteome</keyword>
<dbReference type="InterPro" id="IPR013103">
    <property type="entry name" value="RVT_2"/>
</dbReference>
<dbReference type="EMBL" id="CACVBM020000310">
    <property type="protein sequence ID" value="CAA7017267.1"/>
    <property type="molecule type" value="Genomic_DNA"/>
</dbReference>
<feature type="domain" description="Reverse transcriptase Ty1/copia-type" evidence="1">
    <location>
        <begin position="116"/>
        <end position="208"/>
    </location>
</feature>
<gene>
    <name evidence="2" type="ORF">MERR_LOCUS4502</name>
</gene>
<name>A0A6D2HRM8_9BRAS</name>
<sequence>MAAVNDTVDIAQQTVHNINMSNITKLNSTNYLMWSLQVHALLDGYDLAGYLDGSNAPPPATLTANEVTSVNPAHTKQKLPRMEIRNIQSLRSFLLMPLCSGVCGVDVRWDMPDAVNRTFSLVPRPPNKNVVGCKWLYTNKYLSSGLHHRHKARLVAKGYNQQLGRDYTDTFSPVIKSTTIRAVLDVAVTKSWPLLQLDVNNAFFTGHLE</sequence>
<dbReference type="OrthoDB" id="1109234at2759"/>
<proteinExistence type="predicted"/>
<accession>A0A6D2HRM8</accession>
<comment type="caution">
    <text evidence="2">The sequence shown here is derived from an EMBL/GenBank/DDBJ whole genome shotgun (WGS) entry which is preliminary data.</text>
</comment>
<evidence type="ECO:0000313" key="2">
    <source>
        <dbReference type="EMBL" id="CAA7017267.1"/>
    </source>
</evidence>
<dbReference type="AlphaFoldDB" id="A0A6D2HRM8"/>
<organism evidence="2 3">
    <name type="scientific">Microthlaspi erraticum</name>
    <dbReference type="NCBI Taxonomy" id="1685480"/>
    <lineage>
        <taxon>Eukaryota</taxon>
        <taxon>Viridiplantae</taxon>
        <taxon>Streptophyta</taxon>
        <taxon>Embryophyta</taxon>
        <taxon>Tracheophyta</taxon>
        <taxon>Spermatophyta</taxon>
        <taxon>Magnoliopsida</taxon>
        <taxon>eudicotyledons</taxon>
        <taxon>Gunneridae</taxon>
        <taxon>Pentapetalae</taxon>
        <taxon>rosids</taxon>
        <taxon>malvids</taxon>
        <taxon>Brassicales</taxon>
        <taxon>Brassicaceae</taxon>
        <taxon>Coluteocarpeae</taxon>
        <taxon>Microthlaspi</taxon>
    </lineage>
</organism>
<evidence type="ECO:0000259" key="1">
    <source>
        <dbReference type="Pfam" id="PF07727"/>
    </source>
</evidence>